<gene>
    <name evidence="15" type="ORF">HELGO_WM10684</name>
</gene>
<evidence type="ECO:0000256" key="3">
    <source>
        <dbReference type="ARBA" id="ARBA00022801"/>
    </source>
</evidence>
<evidence type="ECO:0000256" key="5">
    <source>
        <dbReference type="ARBA" id="ARBA00022840"/>
    </source>
</evidence>
<dbReference type="Pfam" id="PF13361">
    <property type="entry name" value="UvrD_C"/>
    <property type="match status" value="1"/>
</dbReference>
<evidence type="ECO:0000256" key="10">
    <source>
        <dbReference type="ARBA" id="ARBA00034923"/>
    </source>
</evidence>
<dbReference type="GO" id="GO:0003677">
    <property type="term" value="F:DNA binding"/>
    <property type="evidence" value="ECO:0007669"/>
    <property type="project" value="UniProtKB-KW"/>
</dbReference>
<dbReference type="GO" id="GO:0033202">
    <property type="term" value="C:DNA helicase complex"/>
    <property type="evidence" value="ECO:0007669"/>
    <property type="project" value="TreeGrafter"/>
</dbReference>
<evidence type="ECO:0000256" key="8">
    <source>
        <dbReference type="ARBA" id="ARBA00034617"/>
    </source>
</evidence>
<keyword evidence="7" id="KW-0413">Isomerase</keyword>
<keyword evidence="4 12" id="KW-0347">Helicase</keyword>
<dbReference type="PROSITE" id="PS51198">
    <property type="entry name" value="UVRD_HELICASE_ATP_BIND"/>
    <property type="match status" value="1"/>
</dbReference>
<evidence type="ECO:0000256" key="4">
    <source>
        <dbReference type="ARBA" id="ARBA00022806"/>
    </source>
</evidence>
<dbReference type="InterPro" id="IPR013986">
    <property type="entry name" value="DExx_box_DNA_helicase_dom_sf"/>
</dbReference>
<dbReference type="EMBL" id="CACVAW010000002">
    <property type="protein sequence ID" value="CAA6800438.1"/>
    <property type="molecule type" value="Genomic_DNA"/>
</dbReference>
<name>A0A6S6S4R6_9BACT</name>
<dbReference type="AlphaFoldDB" id="A0A6S6S4R6"/>
<keyword evidence="6" id="KW-0238">DNA-binding</keyword>
<feature type="binding site" evidence="12">
    <location>
        <begin position="26"/>
        <end position="33"/>
    </location>
    <ligand>
        <name>ATP</name>
        <dbReference type="ChEBI" id="CHEBI:30616"/>
    </ligand>
</feature>
<evidence type="ECO:0000256" key="12">
    <source>
        <dbReference type="PROSITE-ProRule" id="PRU00560"/>
    </source>
</evidence>
<evidence type="ECO:0000256" key="1">
    <source>
        <dbReference type="ARBA" id="ARBA00009922"/>
    </source>
</evidence>
<proteinExistence type="inferred from homology"/>
<dbReference type="InterPro" id="IPR014017">
    <property type="entry name" value="DNA_helicase_UvrD-like_C"/>
</dbReference>
<dbReference type="Pfam" id="PF00580">
    <property type="entry name" value="UvrD-helicase"/>
    <property type="match status" value="1"/>
</dbReference>
<dbReference type="EC" id="5.6.2.4" evidence="9"/>
<evidence type="ECO:0000256" key="6">
    <source>
        <dbReference type="ARBA" id="ARBA00023125"/>
    </source>
</evidence>
<dbReference type="InterPro" id="IPR000212">
    <property type="entry name" value="DNA_helicase_UvrD/REP"/>
</dbReference>
<dbReference type="GO" id="GO:0016787">
    <property type="term" value="F:hydrolase activity"/>
    <property type="evidence" value="ECO:0007669"/>
    <property type="project" value="UniProtKB-UniRule"/>
</dbReference>
<organism evidence="15">
    <name type="scientific">uncultured Campylobacterales bacterium</name>
    <dbReference type="NCBI Taxonomy" id="352960"/>
    <lineage>
        <taxon>Bacteria</taxon>
        <taxon>Pseudomonadati</taxon>
        <taxon>Campylobacterota</taxon>
        <taxon>Epsilonproteobacteria</taxon>
        <taxon>Campylobacterales</taxon>
        <taxon>environmental samples</taxon>
    </lineage>
</organism>
<sequence>MNFLKYLNEQQLEATKHIDGPMLILAGAGTGKTKTITSRLAYLISLGIDPASILTLTFTNKAASEMSLRAMKLVREELEFPISYPPILSTFHKFGLLFLKFHIDELNRKNNFVIIDTDDKKRIIKNLNNSNLQNRYISNEISRLKNSLVTAENSIEIDNKDFETITKVYKKYEEYLIENNLVDFDDLLILPYKILDANDELCKTISTKYQYIMVDEYQDTNDLQYQLLKKLCRTHNNLCVVGDDDQSIYGWRGANINNILDFSKDFKNTKIIKLETNYRSTNQILQAANNLISNNKSRMDKKLTSNKGSGPRIEILETLDEKQEARIIASRISELLKKKTNSKEIAILFRINALSRSVEEALNRERISYKMIGGMRFYERMEVKDIISYLRVITNNQDDYSLKRIINRPKRGIGKASIEKMSLKAYENKKTLYDYIKDNQNELSSLIPKKAFNNIVEFITNLEMIKSNISNVSYDLSELCDDIEDTYEIRKYYALGSDATEKLPNIDEFYALYKDKFKSNPELSIDEFLNEITLLNDQDQIELQSISVMSIHASKGLEFTHLFVIGYEEGFFPLLGEGSDLEEERRLGYVAITRSKEYLTLSTSKSRFYKGRRSDLIKSRFLQESELVKTTSINFEQPNQFKKGDLVKHKVFGIGRVTEVNKMKKEYKLKINFGGNIKDIMSSFLYKV</sequence>
<evidence type="ECO:0000313" key="15">
    <source>
        <dbReference type="EMBL" id="CAA6800438.1"/>
    </source>
</evidence>
<dbReference type="InterPro" id="IPR014016">
    <property type="entry name" value="UvrD-like_ATP-bd"/>
</dbReference>
<dbReference type="InterPro" id="IPR027417">
    <property type="entry name" value="P-loop_NTPase"/>
</dbReference>
<evidence type="ECO:0000259" key="13">
    <source>
        <dbReference type="PROSITE" id="PS51198"/>
    </source>
</evidence>
<protein>
    <recommendedName>
        <fullName evidence="9">DNA 3'-5' helicase</fullName>
        <ecNumber evidence="9">5.6.2.4</ecNumber>
    </recommendedName>
    <alternativeName>
        <fullName evidence="10">DNA 3'-5' helicase II</fullName>
    </alternativeName>
</protein>
<dbReference type="GO" id="GO:0000725">
    <property type="term" value="P:recombinational repair"/>
    <property type="evidence" value="ECO:0007669"/>
    <property type="project" value="TreeGrafter"/>
</dbReference>
<dbReference type="PROSITE" id="PS51217">
    <property type="entry name" value="UVRD_HELICASE_CTER"/>
    <property type="match status" value="1"/>
</dbReference>
<keyword evidence="3 12" id="KW-0378">Hydrolase</keyword>
<dbReference type="PANTHER" id="PTHR11070:SF2">
    <property type="entry name" value="ATP-DEPENDENT DNA HELICASE SRS2"/>
    <property type="match status" value="1"/>
</dbReference>
<feature type="domain" description="UvrD-like helicase C-terminal" evidence="14">
    <location>
        <begin position="282"/>
        <end position="556"/>
    </location>
</feature>
<reference evidence="15" key="1">
    <citation type="submission" date="2020-01" db="EMBL/GenBank/DDBJ databases">
        <authorList>
            <person name="Meier V. D."/>
            <person name="Meier V D."/>
        </authorList>
    </citation>
    <scope>NUCLEOTIDE SEQUENCE</scope>
    <source>
        <strain evidence="15">HLG_WM_MAG_12</strain>
    </source>
</reference>
<keyword evidence="2 12" id="KW-0547">Nucleotide-binding</keyword>
<keyword evidence="5 12" id="KW-0067">ATP-binding</keyword>
<dbReference type="GO" id="GO:0005524">
    <property type="term" value="F:ATP binding"/>
    <property type="evidence" value="ECO:0007669"/>
    <property type="project" value="UniProtKB-UniRule"/>
</dbReference>
<dbReference type="Gene3D" id="3.40.50.300">
    <property type="entry name" value="P-loop containing nucleotide triphosphate hydrolases"/>
    <property type="match status" value="2"/>
</dbReference>
<comment type="similarity">
    <text evidence="1">Belongs to the helicase family. UvrD subfamily.</text>
</comment>
<feature type="domain" description="UvrD-like helicase ATP-binding" evidence="13">
    <location>
        <begin position="5"/>
        <end position="281"/>
    </location>
</feature>
<evidence type="ECO:0000259" key="14">
    <source>
        <dbReference type="PROSITE" id="PS51217"/>
    </source>
</evidence>
<dbReference type="Gene3D" id="1.10.486.10">
    <property type="entry name" value="PCRA, domain 4"/>
    <property type="match status" value="1"/>
</dbReference>
<dbReference type="Gene3D" id="1.10.10.160">
    <property type="match status" value="1"/>
</dbReference>
<evidence type="ECO:0000256" key="2">
    <source>
        <dbReference type="ARBA" id="ARBA00022741"/>
    </source>
</evidence>
<evidence type="ECO:0000256" key="11">
    <source>
        <dbReference type="ARBA" id="ARBA00048988"/>
    </source>
</evidence>
<comment type="catalytic activity">
    <reaction evidence="11">
        <text>ATP + H2O = ADP + phosphate + H(+)</text>
        <dbReference type="Rhea" id="RHEA:13065"/>
        <dbReference type="ChEBI" id="CHEBI:15377"/>
        <dbReference type="ChEBI" id="CHEBI:15378"/>
        <dbReference type="ChEBI" id="CHEBI:30616"/>
        <dbReference type="ChEBI" id="CHEBI:43474"/>
        <dbReference type="ChEBI" id="CHEBI:456216"/>
        <dbReference type="EC" id="5.6.2.4"/>
    </reaction>
</comment>
<dbReference type="PANTHER" id="PTHR11070">
    <property type="entry name" value="UVRD / RECB / PCRA DNA HELICASE FAMILY MEMBER"/>
    <property type="match status" value="1"/>
</dbReference>
<evidence type="ECO:0000256" key="9">
    <source>
        <dbReference type="ARBA" id="ARBA00034808"/>
    </source>
</evidence>
<dbReference type="GO" id="GO:0005829">
    <property type="term" value="C:cytosol"/>
    <property type="evidence" value="ECO:0007669"/>
    <property type="project" value="TreeGrafter"/>
</dbReference>
<dbReference type="GO" id="GO:0043138">
    <property type="term" value="F:3'-5' DNA helicase activity"/>
    <property type="evidence" value="ECO:0007669"/>
    <property type="project" value="UniProtKB-EC"/>
</dbReference>
<dbReference type="CDD" id="cd17932">
    <property type="entry name" value="DEXQc_UvrD"/>
    <property type="match status" value="1"/>
</dbReference>
<comment type="catalytic activity">
    <reaction evidence="8">
        <text>Couples ATP hydrolysis with the unwinding of duplex DNA by translocating in the 3'-5' direction.</text>
        <dbReference type="EC" id="5.6.2.4"/>
    </reaction>
</comment>
<accession>A0A6S6S4R6</accession>
<evidence type="ECO:0000256" key="7">
    <source>
        <dbReference type="ARBA" id="ARBA00023235"/>
    </source>
</evidence>
<dbReference type="SUPFAM" id="SSF52540">
    <property type="entry name" value="P-loop containing nucleoside triphosphate hydrolases"/>
    <property type="match status" value="1"/>
</dbReference>